<dbReference type="Gene3D" id="3.30.2370.10">
    <property type="entry name" value="putative pyruvate dehydrogenase"/>
    <property type="match status" value="1"/>
</dbReference>
<gene>
    <name evidence="1" type="ORF">FBZ93_101147</name>
</gene>
<accession>A0A560MHK9</accession>
<proteinExistence type="predicted"/>
<organism evidence="1 2">
    <name type="scientific">Bradyrhizobium macuxiense</name>
    <dbReference type="NCBI Taxonomy" id="1755647"/>
    <lineage>
        <taxon>Bacteria</taxon>
        <taxon>Pseudomonadati</taxon>
        <taxon>Pseudomonadota</taxon>
        <taxon>Alphaproteobacteria</taxon>
        <taxon>Hyphomicrobiales</taxon>
        <taxon>Nitrobacteraceae</taxon>
        <taxon>Bradyrhizobium</taxon>
    </lineage>
</organism>
<name>A0A560MHK9_9BRAD</name>
<dbReference type="AlphaFoldDB" id="A0A560MHK9"/>
<protein>
    <submittedName>
        <fullName evidence="1">Uncharacterized protein DUF5076</fullName>
    </submittedName>
</protein>
<keyword evidence="2" id="KW-1185">Reference proteome</keyword>
<sequence length="100" mass="11107">MKEMSIPAAALRDPESVEMLRVWIAEKSLWCSIKVGMYREAMNASEETAWGTILADATRHIADALAKEYEADASNTIQRIRQAFLDELADPTSKVSGDFA</sequence>
<comment type="caution">
    <text evidence="1">The sequence shown here is derived from an EMBL/GenBank/DDBJ whole genome shotgun (WGS) entry which is preliminary data.</text>
</comment>
<dbReference type="RefSeq" id="WP_146984095.1">
    <property type="nucleotide sequence ID" value="NZ_VITY01000001.1"/>
</dbReference>
<evidence type="ECO:0000313" key="2">
    <source>
        <dbReference type="Proteomes" id="UP000321304"/>
    </source>
</evidence>
<dbReference type="OrthoDB" id="284440at2"/>
<dbReference type="EMBL" id="VITY01000001">
    <property type="protein sequence ID" value="TWC06858.1"/>
    <property type="molecule type" value="Genomic_DNA"/>
</dbReference>
<dbReference type="Pfam" id="PF16826">
    <property type="entry name" value="DUF5076"/>
    <property type="match status" value="1"/>
</dbReference>
<dbReference type="InterPro" id="IPR031796">
    <property type="entry name" value="DUF5076"/>
</dbReference>
<reference evidence="1 2" key="1">
    <citation type="submission" date="2019-06" db="EMBL/GenBank/DDBJ databases">
        <title>Genomic Encyclopedia of Type Strains, Phase IV (KMG-V): Genome sequencing to study the core and pangenomes of soil and plant-associated prokaryotes.</title>
        <authorList>
            <person name="Whitman W."/>
        </authorList>
    </citation>
    <scope>NUCLEOTIDE SEQUENCE [LARGE SCALE GENOMIC DNA]</scope>
    <source>
        <strain evidence="1 2">BR 10355</strain>
    </source>
</reference>
<evidence type="ECO:0000313" key="1">
    <source>
        <dbReference type="EMBL" id="TWC06858.1"/>
    </source>
</evidence>
<dbReference type="Proteomes" id="UP000321304">
    <property type="component" value="Unassembled WGS sequence"/>
</dbReference>